<feature type="transmembrane region" description="Helical" evidence="7">
    <location>
        <begin position="236"/>
        <end position="261"/>
    </location>
</feature>
<keyword evidence="4 7" id="KW-1133">Transmembrane helix</keyword>
<dbReference type="Proteomes" id="UP001194746">
    <property type="component" value="Unassembled WGS sequence"/>
</dbReference>
<dbReference type="PANTHER" id="PTHR43791">
    <property type="entry name" value="PERMEASE-RELATED"/>
    <property type="match status" value="1"/>
</dbReference>
<dbReference type="GO" id="GO:0016020">
    <property type="term" value="C:membrane"/>
    <property type="evidence" value="ECO:0007669"/>
    <property type="project" value="UniProtKB-SubCell"/>
</dbReference>
<keyword evidence="2" id="KW-0813">Transport</keyword>
<feature type="transmembrane region" description="Helical" evidence="7">
    <location>
        <begin position="343"/>
        <end position="360"/>
    </location>
</feature>
<sequence length="563" mass="62983">MVFNFAERRDAIEKEGVYIGGYSVWKALVAVKQDGKYDTSEDRIERLNGLQEEDWTAAEEAALLRKLDLRVLIPCCIVYFLAYLDRVNLGNVKVLQASTEHSITAALNLQGTQFNWAVSISYFTVTALLLPSTIILKRFSAKRYFPCAMILWGMIVMAMAALKNGPGLLAARFCLGIPESGVVPCCVMYFSFWYRPRERAWRIAVFHVSNSIAGAVSGFLAAGLDHLNGKGGLDSWRWVFLIEGALPIVCAPVLYFSLLTFPEDSKALTERERYIAINRFGRGATRSTDVTWDTSAFLRLMTRPSTYFLFTSYICVTIVAVSQATFLPSIFHYFMNFSTTKSNLYTSALYLAIIPFYLIIPLHSDWKRERMWHYLVPVILSIPCYAVWTYFSFNSTTTSIQPITLYGIAILGKMIVVAQPIVLSYRSSTLYGAAEQAVGTCAAVASLTVGSIIAPQMFPDKDGPLYQNGFIACVALEGVCILTYLCLPVLLLWEAERRKRKTGHAMPLRAILDAENAQVSDAAIARLHEIQEQERAVHLKETKMAEDSHSQHVEDVETGKARG</sequence>
<dbReference type="EMBL" id="VCAU01000014">
    <property type="protein sequence ID" value="KAF9892101.1"/>
    <property type="molecule type" value="Genomic_DNA"/>
</dbReference>
<dbReference type="Gene3D" id="1.20.1250.20">
    <property type="entry name" value="MFS general substrate transporter like domains"/>
    <property type="match status" value="2"/>
</dbReference>
<feature type="transmembrane region" description="Helical" evidence="7">
    <location>
        <begin position="437"/>
        <end position="457"/>
    </location>
</feature>
<evidence type="ECO:0000256" key="7">
    <source>
        <dbReference type="SAM" id="Phobius"/>
    </source>
</evidence>
<comment type="subcellular location">
    <subcellularLocation>
        <location evidence="1">Membrane</location>
        <topology evidence="1">Multi-pass membrane protein</topology>
    </subcellularLocation>
</comment>
<comment type="caution">
    <text evidence="9">The sequence shown here is derived from an EMBL/GenBank/DDBJ whole genome shotgun (WGS) entry which is preliminary data.</text>
</comment>
<evidence type="ECO:0000256" key="1">
    <source>
        <dbReference type="ARBA" id="ARBA00004141"/>
    </source>
</evidence>
<feature type="transmembrane region" description="Helical" evidence="7">
    <location>
        <begin position="372"/>
        <end position="391"/>
    </location>
</feature>
<feature type="transmembrane region" description="Helical" evidence="7">
    <location>
        <begin position="307"/>
        <end position="331"/>
    </location>
</feature>
<dbReference type="InterPro" id="IPR011701">
    <property type="entry name" value="MFS"/>
</dbReference>
<dbReference type="InterPro" id="IPR020846">
    <property type="entry name" value="MFS_dom"/>
</dbReference>
<evidence type="ECO:0000313" key="9">
    <source>
        <dbReference type="EMBL" id="KAF9892101.1"/>
    </source>
</evidence>
<dbReference type="SUPFAM" id="SSF103473">
    <property type="entry name" value="MFS general substrate transporter"/>
    <property type="match status" value="1"/>
</dbReference>
<dbReference type="Pfam" id="PF07690">
    <property type="entry name" value="MFS_1"/>
    <property type="match status" value="1"/>
</dbReference>
<keyword evidence="10" id="KW-1185">Reference proteome</keyword>
<dbReference type="AlphaFoldDB" id="A0AAD4CT58"/>
<evidence type="ECO:0000256" key="5">
    <source>
        <dbReference type="ARBA" id="ARBA00023136"/>
    </source>
</evidence>
<keyword evidence="3 7" id="KW-0812">Transmembrane</keyword>
<evidence type="ECO:0000256" key="3">
    <source>
        <dbReference type="ARBA" id="ARBA00022692"/>
    </source>
</evidence>
<evidence type="ECO:0000259" key="8">
    <source>
        <dbReference type="PROSITE" id="PS50850"/>
    </source>
</evidence>
<accession>A0AAD4CT58</accession>
<evidence type="ECO:0000256" key="4">
    <source>
        <dbReference type="ARBA" id="ARBA00022989"/>
    </source>
</evidence>
<reference evidence="9" key="2">
    <citation type="submission" date="2020-02" db="EMBL/GenBank/DDBJ databases">
        <authorList>
            <person name="Gilchrist C.L.M."/>
            <person name="Chooi Y.-H."/>
        </authorList>
    </citation>
    <scope>NUCLEOTIDE SEQUENCE</scope>
    <source>
        <strain evidence="9">MST-FP2251</strain>
    </source>
</reference>
<feature type="transmembrane region" description="Helical" evidence="7">
    <location>
        <begin position="143"/>
        <end position="162"/>
    </location>
</feature>
<feature type="transmembrane region" description="Helical" evidence="7">
    <location>
        <begin position="204"/>
        <end position="224"/>
    </location>
</feature>
<protein>
    <recommendedName>
        <fullName evidence="8">Major facilitator superfamily (MFS) profile domain-containing protein</fullName>
    </recommendedName>
</protein>
<evidence type="ECO:0000256" key="6">
    <source>
        <dbReference type="SAM" id="MobiDB-lite"/>
    </source>
</evidence>
<dbReference type="GO" id="GO:0022857">
    <property type="term" value="F:transmembrane transporter activity"/>
    <property type="evidence" value="ECO:0007669"/>
    <property type="project" value="InterPro"/>
</dbReference>
<gene>
    <name evidence="9" type="ORF">FE257_002507</name>
</gene>
<organism evidence="9 10">
    <name type="scientific">Aspergillus nanangensis</name>
    <dbReference type="NCBI Taxonomy" id="2582783"/>
    <lineage>
        <taxon>Eukaryota</taxon>
        <taxon>Fungi</taxon>
        <taxon>Dikarya</taxon>
        <taxon>Ascomycota</taxon>
        <taxon>Pezizomycotina</taxon>
        <taxon>Eurotiomycetes</taxon>
        <taxon>Eurotiomycetidae</taxon>
        <taxon>Eurotiales</taxon>
        <taxon>Aspergillaceae</taxon>
        <taxon>Aspergillus</taxon>
        <taxon>Aspergillus subgen. Circumdati</taxon>
    </lineage>
</organism>
<dbReference type="PROSITE" id="PS50850">
    <property type="entry name" value="MFS"/>
    <property type="match status" value="1"/>
</dbReference>
<reference evidence="9" key="1">
    <citation type="journal article" date="2019" name="Beilstein J. Org. Chem.">
        <title>Nanangenines: drimane sesquiterpenoids as the dominant metabolite cohort of a novel Australian fungus, Aspergillus nanangensis.</title>
        <authorList>
            <person name="Lacey H.J."/>
            <person name="Gilchrist C.L.M."/>
            <person name="Crombie A."/>
            <person name="Kalaitzis J.A."/>
            <person name="Vuong D."/>
            <person name="Rutledge P.J."/>
            <person name="Turner P."/>
            <person name="Pitt J.I."/>
            <person name="Lacey E."/>
            <person name="Chooi Y.H."/>
            <person name="Piggott A.M."/>
        </authorList>
    </citation>
    <scope>NUCLEOTIDE SEQUENCE</scope>
    <source>
        <strain evidence="9">MST-FP2251</strain>
    </source>
</reference>
<feature type="transmembrane region" description="Helical" evidence="7">
    <location>
        <begin position="116"/>
        <end position="136"/>
    </location>
</feature>
<feature type="transmembrane region" description="Helical" evidence="7">
    <location>
        <begin position="403"/>
        <end position="425"/>
    </location>
</feature>
<evidence type="ECO:0000256" key="2">
    <source>
        <dbReference type="ARBA" id="ARBA00022448"/>
    </source>
</evidence>
<feature type="domain" description="Major facilitator superfamily (MFS) profile" evidence="8">
    <location>
        <begin position="71"/>
        <end position="498"/>
    </location>
</feature>
<feature type="transmembrane region" description="Helical" evidence="7">
    <location>
        <begin position="469"/>
        <end position="493"/>
    </location>
</feature>
<feature type="region of interest" description="Disordered" evidence="6">
    <location>
        <begin position="542"/>
        <end position="563"/>
    </location>
</feature>
<dbReference type="PANTHER" id="PTHR43791:SF36">
    <property type="entry name" value="TRANSPORTER, PUTATIVE (AFU_ORTHOLOGUE AFUA_6G08340)-RELATED"/>
    <property type="match status" value="1"/>
</dbReference>
<feature type="transmembrane region" description="Helical" evidence="7">
    <location>
        <begin position="168"/>
        <end position="192"/>
    </location>
</feature>
<keyword evidence="5 7" id="KW-0472">Membrane</keyword>
<proteinExistence type="predicted"/>
<name>A0AAD4CT58_ASPNN</name>
<evidence type="ECO:0000313" key="10">
    <source>
        <dbReference type="Proteomes" id="UP001194746"/>
    </source>
</evidence>
<dbReference type="InterPro" id="IPR036259">
    <property type="entry name" value="MFS_trans_sf"/>
</dbReference>